<accession>A0AB36AGF0</accession>
<name>A0AB36AGF0_LIMRT</name>
<comment type="caution">
    <text evidence="2">The sequence shown here is derived from an EMBL/GenBank/DDBJ whole genome shotgun (WGS) entry which is preliminary data.</text>
</comment>
<organism evidence="2 3">
    <name type="scientific">Limosilactobacillus reuteri</name>
    <name type="common">Lactobacillus reuteri</name>
    <dbReference type="NCBI Taxonomy" id="1598"/>
    <lineage>
        <taxon>Bacteria</taxon>
        <taxon>Bacillati</taxon>
        <taxon>Bacillota</taxon>
        <taxon>Bacilli</taxon>
        <taxon>Lactobacillales</taxon>
        <taxon>Lactobacillaceae</taxon>
        <taxon>Limosilactobacillus</taxon>
    </lineage>
</organism>
<dbReference type="AlphaFoldDB" id="A0AB36AGF0"/>
<gene>
    <name evidence="2" type="ORF">GIX80_10240</name>
</gene>
<reference evidence="2 3" key="1">
    <citation type="submission" date="2019-11" db="EMBL/GenBank/DDBJ databases">
        <title>Draft genome sequence of 12 host-associated Lactobacillus reuteri rodent strains.</title>
        <authorList>
            <person name="Zhang S."/>
            <person name="Ozcam M."/>
            <person name="Van Pijkeren J.P."/>
        </authorList>
    </citation>
    <scope>NUCLEOTIDE SEQUENCE [LARGE SCALE GENOMIC DNA]</scope>
    <source>
        <strain evidence="2 3">L1604-1</strain>
    </source>
</reference>
<feature type="domain" description="DUF1542" evidence="1">
    <location>
        <begin position="1"/>
        <end position="70"/>
    </location>
</feature>
<evidence type="ECO:0000313" key="2">
    <source>
        <dbReference type="EMBL" id="MRG84697.1"/>
    </source>
</evidence>
<sequence>KKAVAEAATAKNNAIDASNLTDEEKAALKQKVTEAQNAADQAIDNATTTAAVTAAQTDGVATIDDIKVPTESAVKEAAKKAVAEAATAKNNAIDASN</sequence>
<proteinExistence type="predicted"/>
<dbReference type="Proteomes" id="UP000441557">
    <property type="component" value="Unassembled WGS sequence"/>
</dbReference>
<feature type="non-terminal residue" evidence="2">
    <location>
        <position position="1"/>
    </location>
</feature>
<dbReference type="Pfam" id="PF07564">
    <property type="entry name" value="DUF1542"/>
    <property type="match status" value="1"/>
</dbReference>
<evidence type="ECO:0000259" key="1">
    <source>
        <dbReference type="Pfam" id="PF07564"/>
    </source>
</evidence>
<feature type="non-terminal residue" evidence="2">
    <location>
        <position position="97"/>
    </location>
</feature>
<dbReference type="InterPro" id="IPR011439">
    <property type="entry name" value="DUF1542"/>
</dbReference>
<protein>
    <submittedName>
        <fullName evidence="2">DUF1542 domain-containing protein</fullName>
    </submittedName>
</protein>
<dbReference type="EMBL" id="WJMZ01000050">
    <property type="protein sequence ID" value="MRG84697.1"/>
    <property type="molecule type" value="Genomic_DNA"/>
</dbReference>
<dbReference type="RefSeq" id="WP_153706795.1">
    <property type="nucleotide sequence ID" value="NZ_WJMZ01000050.1"/>
</dbReference>
<evidence type="ECO:0000313" key="3">
    <source>
        <dbReference type="Proteomes" id="UP000441557"/>
    </source>
</evidence>